<dbReference type="InterPro" id="IPR002345">
    <property type="entry name" value="Lipocalin"/>
</dbReference>
<organism evidence="7 8">
    <name type="scientific">Sciurus vulgaris</name>
    <name type="common">Eurasian red squirrel</name>
    <dbReference type="NCBI Taxonomy" id="55149"/>
    <lineage>
        <taxon>Eukaryota</taxon>
        <taxon>Metazoa</taxon>
        <taxon>Chordata</taxon>
        <taxon>Craniata</taxon>
        <taxon>Vertebrata</taxon>
        <taxon>Euteleostomi</taxon>
        <taxon>Mammalia</taxon>
        <taxon>Eutheria</taxon>
        <taxon>Euarchontoglires</taxon>
        <taxon>Glires</taxon>
        <taxon>Rodentia</taxon>
        <taxon>Sciuromorpha</taxon>
        <taxon>Sciuridae</taxon>
        <taxon>Sciurinae</taxon>
        <taxon>Sciurini</taxon>
        <taxon>Sciurus</taxon>
    </lineage>
</organism>
<proteinExistence type="inferred from homology"/>
<dbReference type="GO" id="GO:0010165">
    <property type="term" value="P:response to X-ray"/>
    <property type="evidence" value="ECO:0007669"/>
    <property type="project" value="Ensembl"/>
</dbReference>
<evidence type="ECO:0000256" key="2">
    <source>
        <dbReference type="ARBA" id="ARBA00006889"/>
    </source>
</evidence>
<dbReference type="GeneTree" id="ENSGT01050000244868"/>
<accession>A0A8D2JT32</accession>
<feature type="signal peptide" evidence="5">
    <location>
        <begin position="1"/>
        <end position="22"/>
    </location>
</feature>
<evidence type="ECO:0000256" key="3">
    <source>
        <dbReference type="ARBA" id="ARBA00022525"/>
    </source>
</evidence>
<dbReference type="InterPro" id="IPR012674">
    <property type="entry name" value="Calycin"/>
</dbReference>
<name>A0A8D2JT32_SCIVU</name>
<evidence type="ECO:0000256" key="5">
    <source>
        <dbReference type="SAM" id="SignalP"/>
    </source>
</evidence>
<dbReference type="InterPro" id="IPR022272">
    <property type="entry name" value="Lipocalin_CS"/>
</dbReference>
<dbReference type="GO" id="GO:0007507">
    <property type="term" value="P:heart development"/>
    <property type="evidence" value="ECO:0007669"/>
    <property type="project" value="Ensembl"/>
</dbReference>
<sequence>MRPGLVLVLVLALALAPAPALAMGSQPQKHFPKESSALNWGKFSGFWYILAVATNAQGFLPAPDKRKLGASVVKVHRGGQLRVVVAFNRSQGCQSQELILRKDKKKPVFRNTLKGVKGFHVLSTDYSYGLVYLRLGRAERNYKNLLLFGRQKVSSFLSLREFLEACTTLQLTREATILPKDGEVRLALLSALLPQGTPMHRARELIRAGLPPAALFRLFPSQQLPAHTPSCPESQLSFRLLPSRWGLSRPWECCSP</sequence>
<keyword evidence="5" id="KW-0732">Signal</keyword>
<dbReference type="Proteomes" id="UP000694564">
    <property type="component" value="Chromosome 15"/>
</dbReference>
<evidence type="ECO:0000313" key="8">
    <source>
        <dbReference type="Proteomes" id="UP000694564"/>
    </source>
</evidence>
<dbReference type="SUPFAM" id="SSF50814">
    <property type="entry name" value="Lipocalins"/>
    <property type="match status" value="1"/>
</dbReference>
<reference evidence="7" key="2">
    <citation type="submission" date="2025-09" db="UniProtKB">
        <authorList>
            <consortium name="Ensembl"/>
        </authorList>
    </citation>
    <scope>IDENTIFICATION</scope>
</reference>
<feature type="chain" id="PRO_5034927393" evidence="5">
    <location>
        <begin position="23"/>
        <end position="256"/>
    </location>
</feature>
<dbReference type="Pfam" id="PF00061">
    <property type="entry name" value="Lipocalin"/>
    <property type="match status" value="1"/>
</dbReference>
<dbReference type="GO" id="GO:0032496">
    <property type="term" value="P:response to lipopolysaccharide"/>
    <property type="evidence" value="ECO:0007669"/>
    <property type="project" value="Ensembl"/>
</dbReference>
<reference evidence="7" key="1">
    <citation type="submission" date="2025-08" db="UniProtKB">
        <authorList>
            <consortium name="Ensembl"/>
        </authorList>
    </citation>
    <scope>IDENTIFICATION</scope>
</reference>
<gene>
    <name evidence="7" type="primary">LCN10</name>
</gene>
<comment type="subcellular location">
    <subcellularLocation>
        <location evidence="1">Secreted</location>
    </subcellularLocation>
</comment>
<keyword evidence="8" id="KW-1185">Reference proteome</keyword>
<dbReference type="Gene3D" id="2.40.128.20">
    <property type="match status" value="1"/>
</dbReference>
<dbReference type="PANTHER" id="PTHR11430:SF79">
    <property type="entry name" value="EPIDIDYMAL-SPECIFIC LIPOCALIN-10"/>
    <property type="match status" value="1"/>
</dbReference>
<dbReference type="CDD" id="cd19425">
    <property type="entry name" value="lipocalin_10-like"/>
    <property type="match status" value="1"/>
</dbReference>
<feature type="domain" description="Lipocalin/cytosolic fatty-acid binding" evidence="6">
    <location>
        <begin position="44"/>
        <end position="174"/>
    </location>
</feature>
<evidence type="ECO:0000313" key="7">
    <source>
        <dbReference type="Ensembl" id="ENSSVLP00005032701.1"/>
    </source>
</evidence>
<dbReference type="Ensembl" id="ENSSVLT00005036266.1">
    <property type="protein sequence ID" value="ENSSVLP00005032701.1"/>
    <property type="gene ID" value="ENSSVLG00005025638.1"/>
</dbReference>
<dbReference type="OrthoDB" id="9834950at2759"/>
<dbReference type="GO" id="GO:0042116">
    <property type="term" value="P:macrophage activation"/>
    <property type="evidence" value="ECO:0007669"/>
    <property type="project" value="Ensembl"/>
</dbReference>
<evidence type="ECO:0000256" key="4">
    <source>
        <dbReference type="RuleBase" id="RU003695"/>
    </source>
</evidence>
<dbReference type="PROSITE" id="PS00213">
    <property type="entry name" value="LIPOCALIN"/>
    <property type="match status" value="1"/>
</dbReference>
<dbReference type="InterPro" id="IPR000566">
    <property type="entry name" value="Lipocln_cytosolic_FA-bd_dom"/>
</dbReference>
<comment type="similarity">
    <text evidence="2 4">Belongs to the calycin superfamily. Lipocalin family.</text>
</comment>
<dbReference type="PANTHER" id="PTHR11430">
    <property type="entry name" value="LIPOCALIN"/>
    <property type="match status" value="1"/>
</dbReference>
<dbReference type="GO" id="GO:0034341">
    <property type="term" value="P:response to type II interferon"/>
    <property type="evidence" value="ECO:0007669"/>
    <property type="project" value="Ensembl"/>
</dbReference>
<dbReference type="GO" id="GO:0036094">
    <property type="term" value="F:small molecule binding"/>
    <property type="evidence" value="ECO:0007669"/>
    <property type="project" value="InterPro"/>
</dbReference>
<keyword evidence="3" id="KW-0964">Secreted</keyword>
<dbReference type="GO" id="GO:0006954">
    <property type="term" value="P:inflammatory response"/>
    <property type="evidence" value="ECO:0007669"/>
    <property type="project" value="Ensembl"/>
</dbReference>
<dbReference type="GO" id="GO:0005576">
    <property type="term" value="C:extracellular region"/>
    <property type="evidence" value="ECO:0007669"/>
    <property type="project" value="UniProtKB-SubCell"/>
</dbReference>
<dbReference type="AlphaFoldDB" id="A0A8D2JT32"/>
<evidence type="ECO:0000256" key="1">
    <source>
        <dbReference type="ARBA" id="ARBA00004613"/>
    </source>
</evidence>
<protein>
    <submittedName>
        <fullName evidence="7">Lipocalin 10</fullName>
    </submittedName>
</protein>
<evidence type="ECO:0000259" key="6">
    <source>
        <dbReference type="Pfam" id="PF00061"/>
    </source>
</evidence>